<accession>A0A2P5HGB8</accession>
<dbReference type="STRING" id="158607.A0A2P5HGB8"/>
<dbReference type="Pfam" id="PF02595">
    <property type="entry name" value="Gly_kinase"/>
    <property type="match status" value="1"/>
</dbReference>
<name>A0A2P5HGB8_DIAHE</name>
<dbReference type="AlphaFoldDB" id="A0A2P5HGB8"/>
<dbReference type="InterPro" id="IPR018197">
    <property type="entry name" value="Glycerate_kinase_RE-like"/>
</dbReference>
<dbReference type="InterPro" id="IPR036129">
    <property type="entry name" value="Glycerate_kinase_sf"/>
</dbReference>
<dbReference type="NCBIfam" id="TIGR00045">
    <property type="entry name" value="glycerate kinase"/>
    <property type="match status" value="1"/>
</dbReference>
<dbReference type="InterPro" id="IPR018193">
    <property type="entry name" value="Glyc_kinase_flavodox-like_fold"/>
</dbReference>
<keyword evidence="6" id="KW-1185">Reference proteome</keyword>
<dbReference type="SUPFAM" id="SSF110738">
    <property type="entry name" value="Glycerate kinase I"/>
    <property type="match status" value="1"/>
</dbReference>
<evidence type="ECO:0000313" key="5">
    <source>
        <dbReference type="EMBL" id="POS69290.1"/>
    </source>
</evidence>
<dbReference type="Gene3D" id="3.90.1510.10">
    <property type="entry name" value="Glycerate kinase, domain 2"/>
    <property type="match status" value="1"/>
</dbReference>
<feature type="region of interest" description="Disordered" evidence="4">
    <location>
        <begin position="1"/>
        <end position="55"/>
    </location>
</feature>
<organism evidence="5 6">
    <name type="scientific">Diaporthe helianthi</name>
    <dbReference type="NCBI Taxonomy" id="158607"/>
    <lineage>
        <taxon>Eukaryota</taxon>
        <taxon>Fungi</taxon>
        <taxon>Dikarya</taxon>
        <taxon>Ascomycota</taxon>
        <taxon>Pezizomycotina</taxon>
        <taxon>Sordariomycetes</taxon>
        <taxon>Sordariomycetidae</taxon>
        <taxon>Diaporthales</taxon>
        <taxon>Diaporthaceae</taxon>
        <taxon>Diaporthe</taxon>
    </lineage>
</organism>
<dbReference type="PANTHER" id="PTHR21599">
    <property type="entry name" value="GLYCERATE KINASE"/>
    <property type="match status" value="1"/>
</dbReference>
<evidence type="ECO:0000256" key="1">
    <source>
        <dbReference type="ARBA" id="ARBA00006284"/>
    </source>
</evidence>
<gene>
    <name evidence="5" type="ORF">DHEL01_v212318</name>
</gene>
<dbReference type="InParanoid" id="A0A2P5HGB8"/>
<evidence type="ECO:0000256" key="2">
    <source>
        <dbReference type="ARBA" id="ARBA00022679"/>
    </source>
</evidence>
<evidence type="ECO:0000313" key="6">
    <source>
        <dbReference type="Proteomes" id="UP000094444"/>
    </source>
</evidence>
<keyword evidence="2" id="KW-0808">Transferase</keyword>
<evidence type="ECO:0000256" key="4">
    <source>
        <dbReference type="SAM" id="MobiDB-lite"/>
    </source>
</evidence>
<dbReference type="EMBL" id="MAVT02002447">
    <property type="protein sequence ID" value="POS69290.1"/>
    <property type="molecule type" value="Genomic_DNA"/>
</dbReference>
<protein>
    <submittedName>
        <fullName evidence="5">Glycerate kinase</fullName>
    </submittedName>
</protein>
<reference evidence="5" key="1">
    <citation type="submission" date="2017-09" db="EMBL/GenBank/DDBJ databases">
        <title>Polyketide synthases of a Diaporthe helianthi virulent isolate.</title>
        <authorList>
            <person name="Baroncelli R."/>
        </authorList>
    </citation>
    <scope>NUCLEOTIDE SEQUENCE [LARGE SCALE GENOMIC DNA]</scope>
    <source>
        <strain evidence="5">7/96</strain>
    </source>
</reference>
<dbReference type="GO" id="GO:0008887">
    <property type="term" value="F:glycerate kinase activity"/>
    <property type="evidence" value="ECO:0007669"/>
    <property type="project" value="InterPro"/>
</dbReference>
<comment type="similarity">
    <text evidence="1">Belongs to the glycerate kinase type-1 family.</text>
</comment>
<proteinExistence type="inferred from homology"/>
<sequence>MGAVFFGNRARKPSDLRRPPSRTSPASSLSPPPTGSRLSPESSIRGSLSPVRSRSPRPLDLRILIAPSGFKEALGPEDVAAAIEHGIRRVITEDTATIIKLPLHDGGEGFSKALVAAQGGDIIEATVTGPIGEPVESYFGLTGQANDIAVVDMAAAAGLRLVPKTHRDPTRTTTYGVGELIKAALDKGVSRMIIGCGDSGTSDGGAGMLQAQGARLLDEHGNELPAASGGAALSKLARISIEDLHPRLLPGAPDRVKIEAVCNIKNILCGPNGVARIYGPQKGATPAQVDILSDALDNLAAALEPILATNISYVPGSGASGGLGAGLMLLGAELRARSEAINDYFHIDDILDQRWDFVFTAEGSLDSQSAKGKMTVEVARRARDYGAQVIALAGTIGAGADTVYEEGIEAFTSILNGPLSLEQAIEETEKLLRDSAERTMRMIQTGMSIRQSEGEWESVDDGRRRPSLAGLGLMRAFTS</sequence>
<dbReference type="InterPro" id="IPR004381">
    <property type="entry name" value="Glycerate_kinase"/>
</dbReference>
<comment type="caution">
    <text evidence="5">The sequence shown here is derived from an EMBL/GenBank/DDBJ whole genome shotgun (WGS) entry which is preliminary data.</text>
</comment>
<keyword evidence="3 5" id="KW-0418">Kinase</keyword>
<dbReference type="Proteomes" id="UP000094444">
    <property type="component" value="Unassembled WGS sequence"/>
</dbReference>
<evidence type="ECO:0000256" key="3">
    <source>
        <dbReference type="ARBA" id="ARBA00022777"/>
    </source>
</evidence>
<dbReference type="Gene3D" id="3.40.50.10350">
    <property type="entry name" value="Glycerate kinase, domain 1"/>
    <property type="match status" value="1"/>
</dbReference>
<feature type="compositionally biased region" description="Polar residues" evidence="4">
    <location>
        <begin position="37"/>
        <end position="46"/>
    </location>
</feature>
<dbReference type="OrthoDB" id="10262596at2759"/>
<dbReference type="GO" id="GO:0031388">
    <property type="term" value="P:organic acid phosphorylation"/>
    <property type="evidence" value="ECO:0007669"/>
    <property type="project" value="InterPro"/>
</dbReference>
<dbReference type="PANTHER" id="PTHR21599:SF0">
    <property type="entry name" value="GLYCERATE KINASE"/>
    <property type="match status" value="1"/>
</dbReference>